<evidence type="ECO:0000313" key="1">
    <source>
        <dbReference type="EMBL" id="WAJ27855.1"/>
    </source>
</evidence>
<reference evidence="1" key="1">
    <citation type="submission" date="2022-11" db="EMBL/GenBank/DDBJ databases">
        <title>beta-Carotene-producing bacterium, Jeongeuplla avenae sp. nov., alleviates the salt stress of Arabidopsis seedlings.</title>
        <authorList>
            <person name="Jiang L."/>
            <person name="Lee J."/>
        </authorList>
    </citation>
    <scope>NUCLEOTIDE SEQUENCE</scope>
    <source>
        <strain evidence="1">DY_R2A_6</strain>
    </source>
</reference>
<name>A0ACD4NLT3_9HYPH</name>
<sequence length="177" mass="20845">MVALRELHHAKGHDPRDQLRTGQLANYDSRQLIARHRRGLERAGFNKAQMFLIGGLDGEWDAGRESYQLHHHLIAWNVPDDVLKKVIAQWPRDADRVRVRKRAQPITDLPRVIAYLDKAWWPRMHRGSADDGRLFTRKCRLPPEIECEFLTWMHANQSRDLRLWLGVKSYKGTIRRT</sequence>
<protein>
    <submittedName>
        <fullName evidence="1">Uncharacterized protein</fullName>
    </submittedName>
</protein>
<evidence type="ECO:0000313" key="2">
    <source>
        <dbReference type="Proteomes" id="UP001163223"/>
    </source>
</evidence>
<dbReference type="Proteomes" id="UP001163223">
    <property type="component" value="Chromosome"/>
</dbReference>
<dbReference type="EMBL" id="CP113520">
    <property type="protein sequence ID" value="WAJ27855.1"/>
    <property type="molecule type" value="Genomic_DNA"/>
</dbReference>
<keyword evidence="2" id="KW-1185">Reference proteome</keyword>
<gene>
    <name evidence="1" type="ORF">OXU80_23920</name>
</gene>
<accession>A0ACD4NLT3</accession>
<proteinExistence type="predicted"/>
<organism evidence="1 2">
    <name type="scientific">Antarcticirhabdus aurantiaca</name>
    <dbReference type="NCBI Taxonomy" id="2606717"/>
    <lineage>
        <taxon>Bacteria</taxon>
        <taxon>Pseudomonadati</taxon>
        <taxon>Pseudomonadota</taxon>
        <taxon>Alphaproteobacteria</taxon>
        <taxon>Hyphomicrobiales</taxon>
        <taxon>Aurantimonadaceae</taxon>
        <taxon>Antarcticirhabdus</taxon>
    </lineage>
</organism>